<dbReference type="Gene3D" id="2.160.20.10">
    <property type="entry name" value="Single-stranded right-handed beta-helix, Pectin lyase-like"/>
    <property type="match status" value="1"/>
</dbReference>
<accession>A0A5B9EGW7</accession>
<organism evidence="1 2">
    <name type="scientific">Terriglobus albidus</name>
    <dbReference type="NCBI Taxonomy" id="1592106"/>
    <lineage>
        <taxon>Bacteria</taxon>
        <taxon>Pseudomonadati</taxon>
        <taxon>Acidobacteriota</taxon>
        <taxon>Terriglobia</taxon>
        <taxon>Terriglobales</taxon>
        <taxon>Acidobacteriaceae</taxon>
        <taxon>Terriglobus</taxon>
    </lineage>
</organism>
<reference evidence="1 2" key="1">
    <citation type="submission" date="2019-08" db="EMBL/GenBank/DDBJ databases">
        <title>Complete genome sequence of Terriglobus albidus strain ORNL.</title>
        <authorList>
            <person name="Podar M."/>
        </authorList>
    </citation>
    <scope>NUCLEOTIDE SEQUENCE [LARGE SCALE GENOMIC DNA]</scope>
    <source>
        <strain evidence="1 2">ORNL</strain>
    </source>
</reference>
<name>A0A5B9EGW7_9BACT</name>
<dbReference type="AlphaFoldDB" id="A0A5B9EGW7"/>
<dbReference type="KEGG" id="talb:FTW19_09780"/>
<gene>
    <name evidence="1" type="ORF">FTW19_09780</name>
</gene>
<dbReference type="EMBL" id="CP042806">
    <property type="protein sequence ID" value="QEE31272.1"/>
    <property type="molecule type" value="Genomic_DNA"/>
</dbReference>
<evidence type="ECO:0000313" key="2">
    <source>
        <dbReference type="Proteomes" id="UP000321820"/>
    </source>
</evidence>
<dbReference type="SUPFAM" id="SSF51126">
    <property type="entry name" value="Pectin lyase-like"/>
    <property type="match status" value="2"/>
</dbReference>
<dbReference type="Proteomes" id="UP000321820">
    <property type="component" value="Chromosome"/>
</dbReference>
<proteinExistence type="predicted"/>
<sequence length="701" mass="72747">MQAVNGAGTSAASNVASAATFSQQQLQYYVSPNGNDSNDGTTSSTPWQTIVKVNSFTYPEGSTVSFEGGQTFVGCLVFTRTIVPTSSVQNPFTVTSYGGGVATIQSSSSCSGKNTAAIIGDNINGFTVDGLKVVNAASTNWGILLQNSSVSWATQGMTVKNSEVSGFATTGGQSGGEIWILGYALNGNNGPLNNIQILNNTLHGTDPTSTDGAGVAGWGYGRNITNVLMQGNTVYNLGSPAPYAGLNANGMNGAIIQYNIIHDVGANVTTCGGTSGIETYNANNIFVQYNEVYNVQPLPAFTTGCDWDGIDLDGGTTNSTVQYNYTHHNGGAGILGYDGNPSGTTWGPNTFRYNISENDDLVRGIGGLFGLTPNPAPNPVYVYGNTFLNNIAQSSISTDPSACFYLPMWNGSGTFASGSMIENNICYMANPNSANNVEFLRDVNTISGLTFSNNLYYTPNNPQWVWNGTTYTTASSWASSGSESSPVYGDPLLSGAGNGGTCTWTASLANGPQPCPAGYALQPGSPAAGAGVAVTNNGGVDYYQNPLTTPLSIGAYSGSGNCRTGLWCLQVTVPASPNWTSIHQQISVAANQTYVASVWIKGSGSVELDAMYNSTNLATVKCTATSTWTQCSTPAFSTGSHTGLRFQLKDSYPGAGTLIADDCFMGVAGGTNVLSHPGFESGQTGWGIDAGGASTWVIAQF</sequence>
<dbReference type="InterPro" id="IPR012334">
    <property type="entry name" value="Pectin_lyas_fold"/>
</dbReference>
<protein>
    <submittedName>
        <fullName evidence="1">Right-handed parallel beta-helix repeat-containing protein</fullName>
    </submittedName>
</protein>
<dbReference type="OrthoDB" id="9760240at2"/>
<dbReference type="Gene3D" id="2.60.120.260">
    <property type="entry name" value="Galactose-binding domain-like"/>
    <property type="match status" value="1"/>
</dbReference>
<evidence type="ECO:0000313" key="1">
    <source>
        <dbReference type="EMBL" id="QEE31272.1"/>
    </source>
</evidence>
<keyword evidence="2" id="KW-1185">Reference proteome</keyword>
<dbReference type="InterPro" id="IPR011050">
    <property type="entry name" value="Pectin_lyase_fold/virulence"/>
</dbReference>